<organism evidence="8 9">
    <name type="scientific">Fragariocoptes setiger</name>
    <dbReference type="NCBI Taxonomy" id="1670756"/>
    <lineage>
        <taxon>Eukaryota</taxon>
        <taxon>Metazoa</taxon>
        <taxon>Ecdysozoa</taxon>
        <taxon>Arthropoda</taxon>
        <taxon>Chelicerata</taxon>
        <taxon>Arachnida</taxon>
        <taxon>Acari</taxon>
        <taxon>Acariformes</taxon>
        <taxon>Trombidiformes</taxon>
        <taxon>Prostigmata</taxon>
        <taxon>Eupodina</taxon>
        <taxon>Eriophyoidea</taxon>
        <taxon>Phytoptidae</taxon>
        <taxon>Fragariocoptes</taxon>
    </lineage>
</organism>
<comment type="subcellular location">
    <subcellularLocation>
        <location evidence="1">Membrane</location>
        <topology evidence="1">Multi-pass membrane protein</topology>
    </subcellularLocation>
</comment>
<feature type="compositionally biased region" description="Low complexity" evidence="6">
    <location>
        <begin position="448"/>
        <end position="471"/>
    </location>
</feature>
<sequence>MVLSSVANRESPSSGTSASSRRKSSSTSAVNLESLESKLGSGSIRGHSHQTRSVRALTTSTTPVSGPPIDSSASLSLSSSQSQSTSSQYSIDSTVTSSSTSSSSSLTSLNNKSSVKSYQQEHKQETKDNCTKLMFPTGTPPINRTRILSPTTTTTTTTASNLTCRALTRLSSRRSRFGTERSSTSAGQAHALKAGHHAGSTESQLFALADADHKMKIQFQITTIPGGHEEMPVTPTIAAASSGDSSATRQSPMLGARRVTATFATSPLQMTTTTATTSDKPTTTAKGAKETRDASHRSLSETSTVTTLASSGSTSSSSSSSSCASDSLICSEVSQMSEHVPLHTHHHDQPVLPILRPAQSINTSSAPAQPHTNEPELIYYKRDGQRFGHEFTLKLSVDRNYRCMLKIRPVCPLVSISIQGHHVKFHDCSSGFGSTQTLTSIGGGSDDANITSSSGNNNNNNATTTSWPSASTRASPMAQRAQRATSQTIQNSIARHYMLTKHFSLQSNSLLNNSNNRLIYVFDWSASRFEVNKNKARTEIHMTLKFANGHQVVLPLQVKFYYSDCRQHLNWASYQDTLFVRQSRLHIMDPVTSLINSVIPPAYTDRAEEHAERLLTKTRSVLPTIGRLFLVSTFIEDGVRMWSQWADQRDYIAYHWNLPVFLGTLFVIYNLLAQLSASGMVLVRFRVRVACAILLSVVVIQTLSYSVLWTPNFFFRNISLCGALALLLAETFEGARRNLFAGVPTLENRKPQNYIQLIGRTFLVGMFLTIQRWEFSFFYVIETLFACLLMFLVTIGYRTRASALALSIYLLIMNFWINAFWRLDARDHYRDLYKYDFFQTLSIVGGLIMLICLGPGAVSIDDRRKW</sequence>
<evidence type="ECO:0000256" key="1">
    <source>
        <dbReference type="ARBA" id="ARBA00004141"/>
    </source>
</evidence>
<keyword evidence="5 7" id="KW-0472">Membrane</keyword>
<feature type="region of interest" description="Disordered" evidence="6">
    <location>
        <begin position="173"/>
        <end position="198"/>
    </location>
</feature>
<evidence type="ECO:0000256" key="7">
    <source>
        <dbReference type="SAM" id="Phobius"/>
    </source>
</evidence>
<accession>A0ABQ7S5U5</accession>
<evidence type="ECO:0000313" key="8">
    <source>
        <dbReference type="EMBL" id="KAG9508801.1"/>
    </source>
</evidence>
<keyword evidence="4 7" id="KW-1133">Transmembrane helix</keyword>
<evidence type="ECO:0000256" key="2">
    <source>
        <dbReference type="ARBA" id="ARBA00006945"/>
    </source>
</evidence>
<name>A0ABQ7S5U5_9ACAR</name>
<feature type="transmembrane region" description="Helical" evidence="7">
    <location>
        <begin position="685"/>
        <end position="707"/>
    </location>
</feature>
<feature type="compositionally biased region" description="Basic and acidic residues" evidence="6">
    <location>
        <begin position="119"/>
        <end position="130"/>
    </location>
</feature>
<feature type="compositionally biased region" description="Low complexity" evidence="6">
    <location>
        <begin position="302"/>
        <end position="323"/>
    </location>
</feature>
<keyword evidence="3 7" id="KW-0812">Transmembrane</keyword>
<feature type="compositionally biased region" description="Basic and acidic residues" evidence="6">
    <location>
        <begin position="287"/>
        <end position="299"/>
    </location>
</feature>
<feature type="compositionally biased region" description="Low complexity" evidence="6">
    <location>
        <begin position="69"/>
        <end position="117"/>
    </location>
</feature>
<evidence type="ECO:0000256" key="4">
    <source>
        <dbReference type="ARBA" id="ARBA00022989"/>
    </source>
</evidence>
<keyword evidence="9" id="KW-1185">Reference proteome</keyword>
<feature type="transmembrane region" description="Helical" evidence="7">
    <location>
        <begin position="803"/>
        <end position="821"/>
    </location>
</feature>
<dbReference type="Pfam" id="PF02077">
    <property type="entry name" value="SURF4"/>
    <property type="match status" value="1"/>
</dbReference>
<comment type="caution">
    <text evidence="8">The sequence shown here is derived from an EMBL/GenBank/DDBJ whole genome shotgun (WGS) entry which is preliminary data.</text>
</comment>
<feature type="compositionally biased region" description="Polar residues" evidence="6">
    <location>
        <begin position="140"/>
        <end position="150"/>
    </location>
</feature>
<feature type="transmembrane region" description="Helical" evidence="7">
    <location>
        <begin position="653"/>
        <end position="673"/>
    </location>
</feature>
<proteinExistence type="inferred from homology"/>
<reference evidence="8 9" key="1">
    <citation type="submission" date="2020-10" db="EMBL/GenBank/DDBJ databases">
        <authorList>
            <person name="Klimov P.B."/>
            <person name="Dyachkov S.M."/>
            <person name="Chetverikov P.E."/>
        </authorList>
    </citation>
    <scope>NUCLEOTIDE SEQUENCE [LARGE SCALE GENOMIC DNA]</scope>
    <source>
        <strain evidence="8">BMOC 18-1129-001#AD2665</strain>
        <tissue evidence="8">Entire mites</tissue>
    </source>
</reference>
<feature type="transmembrane region" description="Helical" evidence="7">
    <location>
        <begin position="841"/>
        <end position="860"/>
    </location>
</feature>
<feature type="region of interest" description="Disordered" evidence="6">
    <location>
        <begin position="443"/>
        <end position="471"/>
    </location>
</feature>
<gene>
    <name evidence="8" type="primary">Surf4</name>
    <name evidence="8" type="ORF">GZH46_02697</name>
</gene>
<evidence type="ECO:0000313" key="9">
    <source>
        <dbReference type="Proteomes" id="UP000825002"/>
    </source>
</evidence>
<dbReference type="Pfam" id="PF15043">
    <property type="entry name" value="CNRIP1"/>
    <property type="match status" value="2"/>
</dbReference>
<evidence type="ECO:0000256" key="5">
    <source>
        <dbReference type="ARBA" id="ARBA00023136"/>
    </source>
</evidence>
<feature type="compositionally biased region" description="Low complexity" evidence="6">
    <location>
        <begin position="11"/>
        <end position="42"/>
    </location>
</feature>
<comment type="similarity">
    <text evidence="2">Belongs to the SURF4 family.</text>
</comment>
<feature type="compositionally biased region" description="Polar residues" evidence="6">
    <location>
        <begin position="53"/>
        <end position="64"/>
    </location>
</feature>
<evidence type="ECO:0000256" key="3">
    <source>
        <dbReference type="ARBA" id="ARBA00022692"/>
    </source>
</evidence>
<feature type="region of interest" description="Disordered" evidence="6">
    <location>
        <begin position="1"/>
        <end position="157"/>
    </location>
</feature>
<feature type="transmembrane region" description="Helical" evidence="7">
    <location>
        <begin position="776"/>
        <end position="796"/>
    </location>
</feature>
<dbReference type="Proteomes" id="UP000825002">
    <property type="component" value="Unassembled WGS sequence"/>
</dbReference>
<protein>
    <submittedName>
        <fullName evidence="8">Surfeit locus protein 4-like protein</fullName>
    </submittedName>
</protein>
<evidence type="ECO:0000256" key="6">
    <source>
        <dbReference type="SAM" id="MobiDB-lite"/>
    </source>
</evidence>
<feature type="compositionally biased region" description="Low complexity" evidence="6">
    <location>
        <begin position="271"/>
        <end position="284"/>
    </location>
</feature>
<dbReference type="InterPro" id="IPR029204">
    <property type="entry name" value="CNRIP1"/>
</dbReference>
<feature type="compositionally biased region" description="Polar residues" evidence="6">
    <location>
        <begin position="1"/>
        <end position="10"/>
    </location>
</feature>
<dbReference type="InterPro" id="IPR002995">
    <property type="entry name" value="Surf4"/>
</dbReference>
<feature type="region of interest" description="Disordered" evidence="6">
    <location>
        <begin position="267"/>
        <end position="323"/>
    </location>
</feature>
<dbReference type="EMBL" id="JAIFTH010000948">
    <property type="protein sequence ID" value="KAG9508801.1"/>
    <property type="molecule type" value="Genomic_DNA"/>
</dbReference>